<protein>
    <submittedName>
        <fullName evidence="1">Uncharacterized protein</fullName>
    </submittedName>
</protein>
<feature type="non-terminal residue" evidence="1">
    <location>
        <position position="1"/>
    </location>
</feature>
<gene>
    <name evidence="1" type="ORF">g.50514</name>
</gene>
<dbReference type="AlphaFoldDB" id="A0A1B6H405"/>
<reference evidence="1" key="1">
    <citation type="submission" date="2015-11" db="EMBL/GenBank/DDBJ databases">
        <title>De novo transcriptome assembly of four potential Pierce s Disease insect vectors from Arizona vineyards.</title>
        <authorList>
            <person name="Tassone E.E."/>
        </authorList>
    </citation>
    <scope>NUCLEOTIDE SEQUENCE</scope>
</reference>
<name>A0A1B6H405_9HEMI</name>
<dbReference type="EMBL" id="GECZ01000358">
    <property type="protein sequence ID" value="JAS69411.1"/>
    <property type="molecule type" value="Transcribed_RNA"/>
</dbReference>
<accession>A0A1B6H405</accession>
<organism evidence="1">
    <name type="scientific">Cuerna arida</name>
    <dbReference type="NCBI Taxonomy" id="1464854"/>
    <lineage>
        <taxon>Eukaryota</taxon>
        <taxon>Metazoa</taxon>
        <taxon>Ecdysozoa</taxon>
        <taxon>Arthropoda</taxon>
        <taxon>Hexapoda</taxon>
        <taxon>Insecta</taxon>
        <taxon>Pterygota</taxon>
        <taxon>Neoptera</taxon>
        <taxon>Paraneoptera</taxon>
        <taxon>Hemiptera</taxon>
        <taxon>Auchenorrhyncha</taxon>
        <taxon>Membracoidea</taxon>
        <taxon>Cicadellidae</taxon>
        <taxon>Cicadellinae</taxon>
        <taxon>Proconiini</taxon>
        <taxon>Cuerna</taxon>
    </lineage>
</organism>
<proteinExistence type="predicted"/>
<evidence type="ECO:0000313" key="1">
    <source>
        <dbReference type="EMBL" id="JAS69411.1"/>
    </source>
</evidence>
<feature type="non-terminal residue" evidence="1">
    <location>
        <position position="130"/>
    </location>
</feature>
<sequence length="130" mass="13716">NGYVGLGSKPLKICNAVLRSKIGGNMSSAMSTPATNALLAAAAAAAASQQDYSQYYDASSYWTNYASWQQFYDTGAAAQAVYDHAPDYYAAAAVPAAPAQSNASTVNTNNLQVIRNNADSELVEHKKDLN</sequence>